<dbReference type="AlphaFoldDB" id="A0A2W5TS41"/>
<dbReference type="InterPro" id="IPR011701">
    <property type="entry name" value="MFS"/>
</dbReference>
<sequence>MTTSAAQLPWWKEPTKDHWIAFAAAWFGWVLDAFDFTVFILVMPKIREEFTVSSTYATLSIALTLLLRLVGGMVAGWAADRWGRRLPLLISIVWFAACDFAIAFAGSFETVLILRTLFGFGMGAEWTAGATLAMEQWPKRSRGIASGVLQGSWAVGYFLAAIAAAYVVPVYGWRGLFITAALPALLIFPLMWFVKEPPHIQAAAVDKTIDTSFGALLKAPGVVGRLVWGSAAMAAGLAAYYALIGNYPDLLKSFGHDISGISFHVALFNVGMMVGAIACGFIAMKRGVAPAILIPTIAMAICVPLYVGASPALLAVGAFLGGLFGAGYSGTTPLLLTSLFPDHLRAKAVGIVYHVGAVPAAFVPMSIAAMHEKGGLSWGLSISIVVALSVLGLAALVALGPAEVKAKPSSDAVAH</sequence>
<dbReference type="PROSITE" id="PS00216">
    <property type="entry name" value="SUGAR_TRANSPORT_1"/>
    <property type="match status" value="1"/>
</dbReference>
<dbReference type="EMBL" id="QFQP01000005">
    <property type="protein sequence ID" value="PZR15346.1"/>
    <property type="molecule type" value="Genomic_DNA"/>
</dbReference>
<evidence type="ECO:0000256" key="4">
    <source>
        <dbReference type="ARBA" id="ARBA00023136"/>
    </source>
</evidence>
<feature type="transmembrane region" description="Helical" evidence="5">
    <location>
        <begin position="226"/>
        <end position="243"/>
    </location>
</feature>
<keyword evidence="4 5" id="KW-0472">Membrane</keyword>
<dbReference type="Proteomes" id="UP000249061">
    <property type="component" value="Unassembled WGS sequence"/>
</dbReference>
<gene>
    <name evidence="7" type="ORF">DI536_07780</name>
</gene>
<dbReference type="Gene3D" id="1.20.1250.20">
    <property type="entry name" value="MFS general substrate transporter like domains"/>
    <property type="match status" value="2"/>
</dbReference>
<dbReference type="PROSITE" id="PS50850">
    <property type="entry name" value="MFS"/>
    <property type="match status" value="1"/>
</dbReference>
<dbReference type="InterPro" id="IPR036259">
    <property type="entry name" value="MFS_trans_sf"/>
</dbReference>
<comment type="caution">
    <text evidence="7">The sequence shown here is derived from an EMBL/GenBank/DDBJ whole genome shotgun (WGS) entry which is preliminary data.</text>
</comment>
<name>A0A2W5TS41_9BACT</name>
<comment type="subcellular location">
    <subcellularLocation>
        <location evidence="1">Membrane</location>
        <topology evidence="1">Multi-pass membrane protein</topology>
    </subcellularLocation>
</comment>
<feature type="transmembrane region" description="Helical" evidence="5">
    <location>
        <begin position="112"/>
        <end position="132"/>
    </location>
</feature>
<dbReference type="InterPro" id="IPR020846">
    <property type="entry name" value="MFS_dom"/>
</dbReference>
<dbReference type="PANTHER" id="PTHR23508:SF10">
    <property type="entry name" value="CARBOXYLIC ACID TRANSPORTER PROTEIN HOMOLOG"/>
    <property type="match status" value="1"/>
</dbReference>
<feature type="transmembrane region" description="Helical" evidence="5">
    <location>
        <begin position="86"/>
        <end position="106"/>
    </location>
</feature>
<feature type="transmembrane region" description="Helical" evidence="5">
    <location>
        <begin position="55"/>
        <end position="79"/>
    </location>
</feature>
<feature type="transmembrane region" description="Helical" evidence="5">
    <location>
        <begin position="348"/>
        <end position="370"/>
    </location>
</feature>
<feature type="transmembrane region" description="Helical" evidence="5">
    <location>
        <begin position="144"/>
        <end position="167"/>
    </location>
</feature>
<dbReference type="InterPro" id="IPR005829">
    <property type="entry name" value="Sugar_transporter_CS"/>
</dbReference>
<dbReference type="InterPro" id="IPR005828">
    <property type="entry name" value="MFS_sugar_transport-like"/>
</dbReference>
<feature type="transmembrane region" description="Helical" evidence="5">
    <location>
        <begin position="173"/>
        <end position="194"/>
    </location>
</feature>
<keyword evidence="2 5" id="KW-0812">Transmembrane</keyword>
<dbReference type="PROSITE" id="PS00217">
    <property type="entry name" value="SUGAR_TRANSPORT_2"/>
    <property type="match status" value="1"/>
</dbReference>
<dbReference type="Pfam" id="PF00083">
    <property type="entry name" value="Sugar_tr"/>
    <property type="match status" value="1"/>
</dbReference>
<feature type="transmembrane region" description="Helical" evidence="5">
    <location>
        <begin position="288"/>
        <end position="307"/>
    </location>
</feature>
<evidence type="ECO:0000256" key="3">
    <source>
        <dbReference type="ARBA" id="ARBA00022989"/>
    </source>
</evidence>
<feature type="transmembrane region" description="Helical" evidence="5">
    <location>
        <begin position="263"/>
        <end position="283"/>
    </location>
</feature>
<evidence type="ECO:0000256" key="5">
    <source>
        <dbReference type="SAM" id="Phobius"/>
    </source>
</evidence>
<feature type="transmembrane region" description="Helical" evidence="5">
    <location>
        <begin position="313"/>
        <end position="336"/>
    </location>
</feature>
<evidence type="ECO:0000259" key="6">
    <source>
        <dbReference type="PROSITE" id="PS50850"/>
    </source>
</evidence>
<evidence type="ECO:0000313" key="8">
    <source>
        <dbReference type="Proteomes" id="UP000249061"/>
    </source>
</evidence>
<dbReference type="PANTHER" id="PTHR23508">
    <property type="entry name" value="CARBOXYLIC ACID TRANSPORTER PROTEIN HOMOLOG"/>
    <property type="match status" value="1"/>
</dbReference>
<proteinExistence type="predicted"/>
<protein>
    <recommendedName>
        <fullName evidence="6">Major facilitator superfamily (MFS) profile domain-containing protein</fullName>
    </recommendedName>
</protein>
<dbReference type="SUPFAM" id="SSF103473">
    <property type="entry name" value="MFS general substrate transporter"/>
    <property type="match status" value="1"/>
</dbReference>
<evidence type="ECO:0000256" key="2">
    <source>
        <dbReference type="ARBA" id="ARBA00022692"/>
    </source>
</evidence>
<evidence type="ECO:0000256" key="1">
    <source>
        <dbReference type="ARBA" id="ARBA00004141"/>
    </source>
</evidence>
<dbReference type="GO" id="GO:0005886">
    <property type="term" value="C:plasma membrane"/>
    <property type="evidence" value="ECO:0007669"/>
    <property type="project" value="TreeGrafter"/>
</dbReference>
<feature type="domain" description="Major facilitator superfamily (MFS) profile" evidence="6">
    <location>
        <begin position="21"/>
        <end position="404"/>
    </location>
</feature>
<feature type="transmembrane region" description="Helical" evidence="5">
    <location>
        <begin position="20"/>
        <end position="43"/>
    </location>
</feature>
<accession>A0A2W5TS41</accession>
<organism evidence="7 8">
    <name type="scientific">Archangium gephyra</name>
    <dbReference type="NCBI Taxonomy" id="48"/>
    <lineage>
        <taxon>Bacteria</taxon>
        <taxon>Pseudomonadati</taxon>
        <taxon>Myxococcota</taxon>
        <taxon>Myxococcia</taxon>
        <taxon>Myxococcales</taxon>
        <taxon>Cystobacterineae</taxon>
        <taxon>Archangiaceae</taxon>
        <taxon>Archangium</taxon>
    </lineage>
</organism>
<feature type="transmembrane region" description="Helical" evidence="5">
    <location>
        <begin position="376"/>
        <end position="399"/>
    </location>
</feature>
<dbReference type="GO" id="GO:0046943">
    <property type="term" value="F:carboxylic acid transmembrane transporter activity"/>
    <property type="evidence" value="ECO:0007669"/>
    <property type="project" value="TreeGrafter"/>
</dbReference>
<keyword evidence="3 5" id="KW-1133">Transmembrane helix</keyword>
<evidence type="ECO:0000313" key="7">
    <source>
        <dbReference type="EMBL" id="PZR15346.1"/>
    </source>
</evidence>
<reference evidence="7 8" key="1">
    <citation type="submission" date="2017-08" db="EMBL/GenBank/DDBJ databases">
        <title>Infants hospitalized years apart are colonized by the same room-sourced microbial strains.</title>
        <authorList>
            <person name="Brooks B."/>
            <person name="Olm M.R."/>
            <person name="Firek B.A."/>
            <person name="Baker R."/>
            <person name="Thomas B.C."/>
            <person name="Morowitz M.J."/>
            <person name="Banfield J.F."/>
        </authorList>
    </citation>
    <scope>NUCLEOTIDE SEQUENCE [LARGE SCALE GENOMIC DNA]</scope>
    <source>
        <strain evidence="7">S2_003_000_R2_14</strain>
    </source>
</reference>
<dbReference type="Pfam" id="PF07690">
    <property type="entry name" value="MFS_1"/>
    <property type="match status" value="1"/>
</dbReference>